<evidence type="ECO:0000313" key="1">
    <source>
        <dbReference type="EMBL" id="KAK5989835.1"/>
    </source>
</evidence>
<gene>
    <name evidence="1" type="ORF">PT974_08097</name>
</gene>
<proteinExistence type="predicted"/>
<protein>
    <submittedName>
        <fullName evidence="1">Uncharacterized protein</fullName>
    </submittedName>
</protein>
<reference evidence="1 2" key="1">
    <citation type="submission" date="2024-01" db="EMBL/GenBank/DDBJ databases">
        <title>Complete genome of Cladobotryum mycophilum ATHUM6906.</title>
        <authorList>
            <person name="Christinaki A.C."/>
            <person name="Myridakis A.I."/>
            <person name="Kouvelis V.N."/>
        </authorList>
    </citation>
    <scope>NUCLEOTIDE SEQUENCE [LARGE SCALE GENOMIC DNA]</scope>
    <source>
        <strain evidence="1 2">ATHUM6906</strain>
    </source>
</reference>
<sequence length="162" mass="18228">MAAQYNDLVRGVGSYPVQDRNLTALKKWVTGVPLESAFDGNMDHERTRADTSTQNKEMEGGRVKLFMNPEMLFRGQNDPCYQSNDLDHPDQESFVVSNDKTFITRLTKTTIANANFPLTVLATCYRLMPNNPRLLRPTSYKCTAGHPVDLPPREPNASSPHD</sequence>
<accession>A0ABR0SDG5</accession>
<name>A0ABR0SDG5_9HYPO</name>
<dbReference type="Proteomes" id="UP001338125">
    <property type="component" value="Unassembled WGS sequence"/>
</dbReference>
<organism evidence="1 2">
    <name type="scientific">Cladobotryum mycophilum</name>
    <dbReference type="NCBI Taxonomy" id="491253"/>
    <lineage>
        <taxon>Eukaryota</taxon>
        <taxon>Fungi</taxon>
        <taxon>Dikarya</taxon>
        <taxon>Ascomycota</taxon>
        <taxon>Pezizomycotina</taxon>
        <taxon>Sordariomycetes</taxon>
        <taxon>Hypocreomycetidae</taxon>
        <taxon>Hypocreales</taxon>
        <taxon>Hypocreaceae</taxon>
        <taxon>Cladobotryum</taxon>
    </lineage>
</organism>
<evidence type="ECO:0000313" key="2">
    <source>
        <dbReference type="Proteomes" id="UP001338125"/>
    </source>
</evidence>
<dbReference type="EMBL" id="JAVFKD010000014">
    <property type="protein sequence ID" value="KAK5989835.1"/>
    <property type="molecule type" value="Genomic_DNA"/>
</dbReference>
<comment type="caution">
    <text evidence="1">The sequence shown here is derived from an EMBL/GenBank/DDBJ whole genome shotgun (WGS) entry which is preliminary data.</text>
</comment>
<keyword evidence="2" id="KW-1185">Reference proteome</keyword>